<gene>
    <name evidence="2" type="ORF">NTJ_05010</name>
</gene>
<dbReference type="Proteomes" id="UP001307889">
    <property type="component" value="Chromosome 3"/>
</dbReference>
<proteinExistence type="predicted"/>
<dbReference type="EMBL" id="AP028911">
    <property type="protein sequence ID" value="BES92202.1"/>
    <property type="molecule type" value="Genomic_DNA"/>
</dbReference>
<evidence type="ECO:0000256" key="1">
    <source>
        <dbReference type="SAM" id="MobiDB-lite"/>
    </source>
</evidence>
<sequence>MRGRCLMERGTCANVWRAIEAASITIVIEEAFLRPAAPSAYSDGSCSAARKPDPALLLCLRQSKVKHPIRHRRDEVPFDSAKKESENEQGECESK</sequence>
<keyword evidence="3" id="KW-1185">Reference proteome</keyword>
<feature type="compositionally biased region" description="Basic and acidic residues" evidence="1">
    <location>
        <begin position="72"/>
        <end position="95"/>
    </location>
</feature>
<name>A0ABN7AIW5_9HEMI</name>
<accession>A0ABN7AIW5</accession>
<evidence type="ECO:0000313" key="2">
    <source>
        <dbReference type="EMBL" id="BES92202.1"/>
    </source>
</evidence>
<reference evidence="2 3" key="1">
    <citation type="submission" date="2023-09" db="EMBL/GenBank/DDBJ databases">
        <title>Nesidiocoris tenuis whole genome shotgun sequence.</title>
        <authorList>
            <person name="Shibata T."/>
            <person name="Shimoda M."/>
            <person name="Kobayashi T."/>
            <person name="Uehara T."/>
        </authorList>
    </citation>
    <scope>NUCLEOTIDE SEQUENCE [LARGE SCALE GENOMIC DNA]</scope>
    <source>
        <strain evidence="2 3">Japan</strain>
    </source>
</reference>
<evidence type="ECO:0000313" key="3">
    <source>
        <dbReference type="Proteomes" id="UP001307889"/>
    </source>
</evidence>
<organism evidence="2 3">
    <name type="scientific">Nesidiocoris tenuis</name>
    <dbReference type="NCBI Taxonomy" id="355587"/>
    <lineage>
        <taxon>Eukaryota</taxon>
        <taxon>Metazoa</taxon>
        <taxon>Ecdysozoa</taxon>
        <taxon>Arthropoda</taxon>
        <taxon>Hexapoda</taxon>
        <taxon>Insecta</taxon>
        <taxon>Pterygota</taxon>
        <taxon>Neoptera</taxon>
        <taxon>Paraneoptera</taxon>
        <taxon>Hemiptera</taxon>
        <taxon>Heteroptera</taxon>
        <taxon>Panheteroptera</taxon>
        <taxon>Cimicomorpha</taxon>
        <taxon>Miridae</taxon>
        <taxon>Dicyphina</taxon>
        <taxon>Nesidiocoris</taxon>
    </lineage>
</organism>
<feature type="region of interest" description="Disordered" evidence="1">
    <location>
        <begin position="70"/>
        <end position="95"/>
    </location>
</feature>
<protein>
    <submittedName>
        <fullName evidence="2">Uncharacterized protein</fullName>
    </submittedName>
</protein>